<dbReference type="Pfam" id="PF21588">
    <property type="entry name" value="AP5B1_middle"/>
    <property type="match status" value="1"/>
</dbReference>
<dbReference type="RefSeq" id="XP_039127953.1">
    <property type="nucleotide sequence ID" value="XM_039272019.1"/>
</dbReference>
<dbReference type="RefSeq" id="XP_039127952.1">
    <property type="nucleotide sequence ID" value="XM_039272018.1"/>
</dbReference>
<evidence type="ECO:0000259" key="2">
    <source>
        <dbReference type="Pfam" id="PF21590"/>
    </source>
</evidence>
<dbReference type="Pfam" id="PF21590">
    <property type="entry name" value="AP5B1_C"/>
    <property type="match status" value="1"/>
</dbReference>
<feature type="domain" description="AP5B1 middle" evidence="1">
    <location>
        <begin position="248"/>
        <end position="628"/>
    </location>
</feature>
<evidence type="ECO:0000313" key="6">
    <source>
        <dbReference type="RefSeq" id="XP_039127953.1"/>
    </source>
</evidence>
<dbReference type="Proteomes" id="UP001515500">
    <property type="component" value="Chromosome 1"/>
</dbReference>
<organism evidence="3 5">
    <name type="scientific">Dioscorea cayennensis subsp. rotundata</name>
    <name type="common">White Guinea yam</name>
    <name type="synonym">Dioscorea rotundata</name>
    <dbReference type="NCBI Taxonomy" id="55577"/>
    <lineage>
        <taxon>Eukaryota</taxon>
        <taxon>Viridiplantae</taxon>
        <taxon>Streptophyta</taxon>
        <taxon>Embryophyta</taxon>
        <taxon>Tracheophyta</taxon>
        <taxon>Spermatophyta</taxon>
        <taxon>Magnoliopsida</taxon>
        <taxon>Liliopsida</taxon>
        <taxon>Dioscoreales</taxon>
        <taxon>Dioscoreaceae</taxon>
        <taxon>Dioscorea</taxon>
    </lineage>
</organism>
<evidence type="ECO:0000313" key="5">
    <source>
        <dbReference type="RefSeq" id="XP_039127952.1"/>
    </source>
</evidence>
<dbReference type="InterPro" id="IPR038741">
    <property type="entry name" value="AP5B1"/>
</dbReference>
<keyword evidence="3" id="KW-1185">Reference proteome</keyword>
<dbReference type="InterPro" id="IPR048979">
    <property type="entry name" value="AP5B1_middle"/>
</dbReference>
<dbReference type="AlphaFoldDB" id="A0AB40BKM0"/>
<dbReference type="GO" id="GO:0030119">
    <property type="term" value="C:AP-type membrane coat adaptor complex"/>
    <property type="evidence" value="ECO:0007669"/>
    <property type="project" value="TreeGrafter"/>
</dbReference>
<sequence>MEKQSSTKPPPPPPLVSPQDFELLADDFSSGVTSRRLRWLPLPLLDLTLAALLRRDFPLSVKPLLLVFLEDSSFLLFPSLSSLAPLLDSLRSFLLSPDPPPPLKDQFVASATAILITTLPSPLDPSSTAPLESLISILLAVVHRPNHGPDRQSRAAAAECLRELELAFPLLLSTAAGHLWSLAQSERTHASQSYALLLASTLLHIVHSPLISSPLPLFSTSLPLLPFNIPQSVFSLADDDRDPTELNLREIRRVLAFLLDRTPALTPCALAEMVSALLGIVAALEHRVPAVTALLKVRFSGLIYSYDPVLVHVVLTLYARFSDAFTGEDELAIARRLVLLSKDAQMPLVFRLLALHWLLGSKHLVDEKVSLSELAPCFYPLVFDPLALKAKKLDALACIAAREEVSGDGGESEVVKLFNDGLVCVSAFKWLPPWSSETSVAFRAFHEFLIAVAPAAISDSTIFCFLKVMFVKLALEHPRLVPVIAAFVDRLWECNVHRQVGEWLLQTFDEQLLPKLKPGYQLVSCFPIFERIAESDSIPPCGLLELLTRHMVYLTEKHGPDAGLRSWSQGSKVLGICRMMLMHHHSSRVFHGLSRLLGFTCQFFPDLEVRDNARIYLRMLVCIPGKKLRHILSLGEQLLAVSPSTNSSSFFQVPSPRHSKDFKKISGVTSFIHLRRVTSLLVKQSWSLALPSLGTTNEISYSEGIRDIVPASVQSNEESEVDVEKISLPSEPLRVMDSKVAEIVGILRKHFACIPDYRHMAGIKITIPCTLSFEAEPFSRIWGIDLSDLGSDGVEGLPALYATTLTFTSTSKYGSIPPCRIPFLLGQPSKAGLDIVPIGSGFEKDSSIQASVTIELEPREPMPGLIDVAIKANVENGQIISGSLQCISVGLEDMFLQAIAPPDISKDELPVYYFDLFHALWEACGNSANTGRETFPLSGGKGAAAISGTRSVKLLEEHPDSLINAVEKHLSPFVVAVIGDTLVNSVKLNGILRDVVWIEDSSEFTGNDANALVPYSDKQTLQLEYTQDEHDSVNPPAIISKKSMGMFLVLVFLPPRFHLLFQMEIGNVSTLIRIRTDHWPCLAYVDEFLESLFSP</sequence>
<dbReference type="PANTHER" id="PTHR34033:SF1">
    <property type="entry name" value="AP-5 COMPLEX SUBUNIT BETA-1"/>
    <property type="match status" value="1"/>
</dbReference>
<dbReference type="RefSeq" id="XP_039127951.1">
    <property type="nucleotide sequence ID" value="XM_039272017.1"/>
</dbReference>
<gene>
    <name evidence="4 5 6" type="primary">LOC120264150</name>
</gene>
<dbReference type="InterPro" id="IPR048981">
    <property type="entry name" value="AP5B1_C"/>
</dbReference>
<reference evidence="5" key="1">
    <citation type="submission" date="2025-04" db="UniProtKB">
        <authorList>
            <consortium name="RefSeq"/>
        </authorList>
    </citation>
    <scope>IDENTIFICATION</scope>
</reference>
<protein>
    <submittedName>
        <fullName evidence="4 5">Uncharacterized protein LOC120264150</fullName>
    </submittedName>
</protein>
<evidence type="ECO:0000313" key="3">
    <source>
        <dbReference type="Proteomes" id="UP001515500"/>
    </source>
</evidence>
<name>A0AB40BKM0_DIOCR</name>
<evidence type="ECO:0000313" key="4">
    <source>
        <dbReference type="RefSeq" id="XP_039127951.1"/>
    </source>
</evidence>
<dbReference type="GO" id="GO:0016197">
    <property type="term" value="P:endosomal transport"/>
    <property type="evidence" value="ECO:0007669"/>
    <property type="project" value="InterPro"/>
</dbReference>
<dbReference type="PANTHER" id="PTHR34033">
    <property type="entry name" value="AP-5 COMPLEX SUBUNIT BETA-1"/>
    <property type="match status" value="1"/>
</dbReference>
<proteinExistence type="predicted"/>
<reference evidence="3" key="2">
    <citation type="submission" date="2025-05" db="UniProtKB">
        <authorList>
            <consortium name="RefSeq"/>
        </authorList>
    </citation>
    <scope>NUCLEOTIDE SEQUENCE [LARGE SCALE GENOMIC DNA]</scope>
</reference>
<evidence type="ECO:0000259" key="1">
    <source>
        <dbReference type="Pfam" id="PF21588"/>
    </source>
</evidence>
<dbReference type="GeneID" id="120264150"/>
<feature type="domain" description="AP5B1 C-terminal" evidence="2">
    <location>
        <begin position="1038"/>
        <end position="1091"/>
    </location>
</feature>
<accession>A0AB40BKM0</accession>